<dbReference type="GO" id="GO:0005737">
    <property type="term" value="C:cytoplasm"/>
    <property type="evidence" value="ECO:0007669"/>
    <property type="project" value="UniProtKB-ARBA"/>
</dbReference>
<dbReference type="InterPro" id="IPR003877">
    <property type="entry name" value="SPRY_dom"/>
</dbReference>
<evidence type="ECO:0000256" key="4">
    <source>
        <dbReference type="ARBA" id="ARBA00022833"/>
    </source>
</evidence>
<keyword evidence="2" id="KW-0479">Metal-binding</keyword>
<evidence type="ECO:0000256" key="3">
    <source>
        <dbReference type="ARBA" id="ARBA00022771"/>
    </source>
</evidence>
<dbReference type="CDD" id="cd19769">
    <property type="entry name" value="Bbox2_TRIM16-like"/>
    <property type="match status" value="1"/>
</dbReference>
<dbReference type="CDD" id="cd13733">
    <property type="entry name" value="SPRY_PRY_C-I_1"/>
    <property type="match status" value="1"/>
</dbReference>
<evidence type="ECO:0000256" key="2">
    <source>
        <dbReference type="ARBA" id="ARBA00022723"/>
    </source>
</evidence>
<organism evidence="11 12">
    <name type="scientific">Collichthys lucidus</name>
    <name type="common">Big head croaker</name>
    <name type="synonym">Sciaena lucida</name>
    <dbReference type="NCBI Taxonomy" id="240159"/>
    <lineage>
        <taxon>Eukaryota</taxon>
        <taxon>Metazoa</taxon>
        <taxon>Chordata</taxon>
        <taxon>Craniata</taxon>
        <taxon>Vertebrata</taxon>
        <taxon>Euteleostomi</taxon>
        <taxon>Actinopterygii</taxon>
        <taxon>Neopterygii</taxon>
        <taxon>Teleostei</taxon>
        <taxon>Neoteleostei</taxon>
        <taxon>Acanthomorphata</taxon>
        <taxon>Eupercaria</taxon>
        <taxon>Sciaenidae</taxon>
        <taxon>Collichthys</taxon>
    </lineage>
</organism>
<dbReference type="STRING" id="240159.A0A4U5VWZ3"/>
<protein>
    <submittedName>
        <fullName evidence="11">Zinc finger protein RFP</fullName>
    </submittedName>
</protein>
<reference evidence="11 12" key="1">
    <citation type="submission" date="2019-01" db="EMBL/GenBank/DDBJ databases">
        <title>Genome Assembly of Collichthys lucidus.</title>
        <authorList>
            <person name="Cai M."/>
            <person name="Xiao S."/>
        </authorList>
    </citation>
    <scope>NUCLEOTIDE SEQUENCE [LARGE SCALE GENOMIC DNA]</scope>
    <source>
        <strain evidence="11">JT15FE1705JMU</strain>
        <tissue evidence="11">Muscle</tissue>
    </source>
</reference>
<feature type="coiled-coil region" evidence="7">
    <location>
        <begin position="246"/>
        <end position="302"/>
    </location>
</feature>
<evidence type="ECO:0000259" key="8">
    <source>
        <dbReference type="PROSITE" id="PS50089"/>
    </source>
</evidence>
<dbReference type="InterPro" id="IPR006574">
    <property type="entry name" value="PRY"/>
</dbReference>
<dbReference type="EMBL" id="CM014101">
    <property type="protein sequence ID" value="TKS93159.1"/>
    <property type="molecule type" value="Genomic_DNA"/>
</dbReference>
<dbReference type="OrthoDB" id="6270329at2759"/>
<dbReference type="FunFam" id="2.60.120.920:FF:000004">
    <property type="entry name" value="Butyrophilin subfamily 1 member A1"/>
    <property type="match status" value="1"/>
</dbReference>
<dbReference type="PANTHER" id="PTHR25465">
    <property type="entry name" value="B-BOX DOMAIN CONTAINING"/>
    <property type="match status" value="1"/>
</dbReference>
<dbReference type="AlphaFoldDB" id="A0A4U5VWZ3"/>
<evidence type="ECO:0000313" key="11">
    <source>
        <dbReference type="EMBL" id="TKS93159.1"/>
    </source>
</evidence>
<dbReference type="InterPro" id="IPR001841">
    <property type="entry name" value="Znf_RING"/>
</dbReference>
<dbReference type="InterPro" id="IPR013083">
    <property type="entry name" value="Znf_RING/FYVE/PHD"/>
</dbReference>
<dbReference type="InterPro" id="IPR043136">
    <property type="entry name" value="B30.2/SPRY_sf"/>
</dbReference>
<dbReference type="CDD" id="cd19802">
    <property type="entry name" value="Bbox1_TRIM8-like"/>
    <property type="match status" value="1"/>
</dbReference>
<evidence type="ECO:0000256" key="6">
    <source>
        <dbReference type="PROSITE-ProRule" id="PRU00024"/>
    </source>
</evidence>
<dbReference type="PROSITE" id="PS50089">
    <property type="entry name" value="ZF_RING_2"/>
    <property type="match status" value="1"/>
</dbReference>
<dbReference type="InterPro" id="IPR003879">
    <property type="entry name" value="Butyrophylin_SPRY"/>
</dbReference>
<dbReference type="Gene3D" id="2.60.120.920">
    <property type="match status" value="1"/>
</dbReference>
<feature type="domain" description="B box-type" evidence="9">
    <location>
        <begin position="148"/>
        <end position="188"/>
    </location>
</feature>
<dbReference type="SUPFAM" id="SSF49899">
    <property type="entry name" value="Concanavalin A-like lectins/glucanases"/>
    <property type="match status" value="1"/>
</dbReference>
<gene>
    <name evidence="11" type="ORF">D9C73_026854</name>
</gene>
<evidence type="ECO:0000313" key="12">
    <source>
        <dbReference type="Proteomes" id="UP000298787"/>
    </source>
</evidence>
<dbReference type="Pfam" id="PF25600">
    <property type="entry name" value="TRIM_CC"/>
    <property type="match status" value="1"/>
</dbReference>
<feature type="domain" description="RING-type" evidence="8">
    <location>
        <begin position="15"/>
        <end position="55"/>
    </location>
</feature>
<dbReference type="PRINTS" id="PR01407">
    <property type="entry name" value="BUTYPHLNCDUF"/>
</dbReference>
<dbReference type="InterPro" id="IPR013320">
    <property type="entry name" value="ConA-like_dom_sf"/>
</dbReference>
<evidence type="ECO:0000256" key="7">
    <source>
        <dbReference type="SAM" id="Coils"/>
    </source>
</evidence>
<dbReference type="SMART" id="SM00184">
    <property type="entry name" value="RING"/>
    <property type="match status" value="1"/>
</dbReference>
<evidence type="ECO:0000259" key="9">
    <source>
        <dbReference type="PROSITE" id="PS50119"/>
    </source>
</evidence>
<keyword evidence="5" id="KW-0391">Immunity</keyword>
<proteinExistence type="predicted"/>
<dbReference type="Proteomes" id="UP000298787">
    <property type="component" value="Chromosome 24"/>
</dbReference>
<keyword evidence="3 6" id="KW-0863">Zinc-finger</keyword>
<dbReference type="PANTHER" id="PTHR25465:SF32">
    <property type="entry name" value="BLOODTHIRSTY-RELATED GENE FAMILY, MEMBER 16 ISOFORM X1-RELATED"/>
    <property type="match status" value="1"/>
</dbReference>
<name>A0A4U5VWZ3_COLLU</name>
<dbReference type="InterPro" id="IPR051051">
    <property type="entry name" value="E3_ubiq-ligase_TRIM/RNF"/>
</dbReference>
<dbReference type="SUPFAM" id="SSF57850">
    <property type="entry name" value="RING/U-box"/>
    <property type="match status" value="1"/>
</dbReference>
<evidence type="ECO:0000259" key="10">
    <source>
        <dbReference type="PROSITE" id="PS50188"/>
    </source>
</evidence>
<dbReference type="Pfam" id="PF13765">
    <property type="entry name" value="PRY"/>
    <property type="match status" value="1"/>
</dbReference>
<dbReference type="InterPro" id="IPR027370">
    <property type="entry name" value="Znf-RING_euk"/>
</dbReference>
<dbReference type="InterPro" id="IPR058030">
    <property type="entry name" value="TRIM8/14/16/25/29/45/65_CC"/>
</dbReference>
<keyword evidence="1" id="KW-0399">Innate immunity</keyword>
<dbReference type="InterPro" id="IPR017907">
    <property type="entry name" value="Znf_RING_CS"/>
</dbReference>
<dbReference type="GO" id="GO:0008270">
    <property type="term" value="F:zinc ion binding"/>
    <property type="evidence" value="ECO:0007669"/>
    <property type="project" value="UniProtKB-KW"/>
</dbReference>
<accession>A0A4U5VWZ3</accession>
<keyword evidence="4" id="KW-0862">Zinc</keyword>
<dbReference type="SMART" id="SM00336">
    <property type="entry name" value="BBOX"/>
    <property type="match status" value="1"/>
</dbReference>
<dbReference type="SMART" id="SM00449">
    <property type="entry name" value="SPRY"/>
    <property type="match status" value="1"/>
</dbReference>
<dbReference type="InterPro" id="IPR000315">
    <property type="entry name" value="Znf_B-box"/>
</dbReference>
<dbReference type="PROSITE" id="PS00518">
    <property type="entry name" value="ZF_RING_1"/>
    <property type="match status" value="1"/>
</dbReference>
<dbReference type="GO" id="GO:0045087">
    <property type="term" value="P:innate immune response"/>
    <property type="evidence" value="ECO:0007669"/>
    <property type="project" value="UniProtKB-KW"/>
</dbReference>
<dbReference type="Gene3D" id="3.30.160.60">
    <property type="entry name" value="Classic Zinc Finger"/>
    <property type="match status" value="1"/>
</dbReference>
<dbReference type="Pfam" id="PF13445">
    <property type="entry name" value="zf-RING_UBOX"/>
    <property type="match status" value="1"/>
</dbReference>
<dbReference type="PROSITE" id="PS50119">
    <property type="entry name" value="ZF_BBOX"/>
    <property type="match status" value="1"/>
</dbReference>
<dbReference type="Pfam" id="PF00622">
    <property type="entry name" value="SPRY"/>
    <property type="match status" value="1"/>
</dbReference>
<keyword evidence="12" id="KW-1185">Reference proteome</keyword>
<dbReference type="Gene3D" id="3.30.40.10">
    <property type="entry name" value="Zinc/RING finger domain, C3HC4 (zinc finger)"/>
    <property type="match status" value="1"/>
</dbReference>
<dbReference type="PROSITE" id="PS50188">
    <property type="entry name" value="B302_SPRY"/>
    <property type="match status" value="1"/>
</dbReference>
<dbReference type="InterPro" id="IPR001870">
    <property type="entry name" value="B30.2/SPRY"/>
</dbReference>
<dbReference type="Gene3D" id="4.10.830.40">
    <property type="match status" value="1"/>
</dbReference>
<dbReference type="SUPFAM" id="SSF57845">
    <property type="entry name" value="B-box zinc-binding domain"/>
    <property type="match status" value="1"/>
</dbReference>
<sequence length="546" mass="61966">MASSANMLPEKQFQCTICQQVFTDPVTTPCGHNFCQVCIQNTWNSSDVCQCPTCNKSFTPRPEISINTAFKELSDTFRNIIVCSSASLLSTAKPGEVVCDVCATTSLQVKALKSCLVCLTSYCEAHLEPHRRVATLKLHKLIEPAKNLQDRMCKKHERLLEMFCRDEQKCVCRFCTETEHKGHGAVTIEDESAGRKVQMKETKEDFQQMIQERLKKMEEIKNCLKHSTMSAEKEMKESDRLFASLIRSIEERQTEARTEIDRKQKAAETRSKELIDELQAEIAELQRRNAEMEELRNTEDHLHLLQRSPSLMSPPPTKEWMEISVHPELIVGTARKALSKVDDTVKNELDRLKTEEMKKMQKYAVDVVLDPDTAHPNIVLSLDGKQAGRGELLHIVPDNPQRFDPVICVVGKRGFLSGRFFFQVAVGTKTFWDLGVVKESVNRKGMITSKPENGYWTVRLRSGDEYRALDSPSVLLTLKEKPQIVGVFTDYEEGTVSFFNLEARSHIYTFTGCLFTERIFPFFSPGVLDDGKNTAPLVITAVNHDS</sequence>
<evidence type="ECO:0000256" key="5">
    <source>
        <dbReference type="ARBA" id="ARBA00022859"/>
    </source>
</evidence>
<keyword evidence="7" id="KW-0175">Coiled coil</keyword>
<dbReference type="Pfam" id="PF00643">
    <property type="entry name" value="zf-B_box"/>
    <property type="match status" value="1"/>
</dbReference>
<evidence type="ECO:0000256" key="1">
    <source>
        <dbReference type="ARBA" id="ARBA00022588"/>
    </source>
</evidence>
<feature type="domain" description="B30.2/SPRY" evidence="10">
    <location>
        <begin position="347"/>
        <end position="544"/>
    </location>
</feature>
<dbReference type="SMART" id="SM00589">
    <property type="entry name" value="PRY"/>
    <property type="match status" value="1"/>
</dbReference>